<keyword evidence="1" id="KW-0472">Membrane</keyword>
<keyword evidence="1" id="KW-0812">Transmembrane</keyword>
<dbReference type="Proteomes" id="UP000799440">
    <property type="component" value="Unassembled WGS sequence"/>
</dbReference>
<name>A0A6A6UXG9_9PLEO</name>
<organism evidence="2 3">
    <name type="scientific">Sporormia fimetaria CBS 119925</name>
    <dbReference type="NCBI Taxonomy" id="1340428"/>
    <lineage>
        <taxon>Eukaryota</taxon>
        <taxon>Fungi</taxon>
        <taxon>Dikarya</taxon>
        <taxon>Ascomycota</taxon>
        <taxon>Pezizomycotina</taxon>
        <taxon>Dothideomycetes</taxon>
        <taxon>Pleosporomycetidae</taxon>
        <taxon>Pleosporales</taxon>
        <taxon>Sporormiaceae</taxon>
        <taxon>Sporormia</taxon>
    </lineage>
</organism>
<dbReference type="EMBL" id="MU006602">
    <property type="protein sequence ID" value="KAF2742968.1"/>
    <property type="molecule type" value="Genomic_DNA"/>
</dbReference>
<feature type="transmembrane region" description="Helical" evidence="1">
    <location>
        <begin position="37"/>
        <end position="58"/>
    </location>
</feature>
<evidence type="ECO:0000256" key="1">
    <source>
        <dbReference type="SAM" id="Phobius"/>
    </source>
</evidence>
<evidence type="ECO:0000313" key="3">
    <source>
        <dbReference type="Proteomes" id="UP000799440"/>
    </source>
</evidence>
<accession>A0A6A6UXG9</accession>
<proteinExistence type="predicted"/>
<keyword evidence="3" id="KW-1185">Reference proteome</keyword>
<gene>
    <name evidence="2" type="ORF">M011DRAFT_471856</name>
</gene>
<keyword evidence="1" id="KW-1133">Transmembrane helix</keyword>
<sequence>MDKKGGYWFLSQVGCNTARQGFGGIVWDGVSATDGYGLLRAVMDMIIVVGDGVCLVYLGRRTTIM</sequence>
<evidence type="ECO:0000313" key="2">
    <source>
        <dbReference type="EMBL" id="KAF2742968.1"/>
    </source>
</evidence>
<dbReference type="AlphaFoldDB" id="A0A6A6UXG9"/>
<protein>
    <submittedName>
        <fullName evidence="2">Uncharacterized protein</fullName>
    </submittedName>
</protein>
<reference evidence="2" key="1">
    <citation type="journal article" date="2020" name="Stud. Mycol.">
        <title>101 Dothideomycetes genomes: a test case for predicting lifestyles and emergence of pathogens.</title>
        <authorList>
            <person name="Haridas S."/>
            <person name="Albert R."/>
            <person name="Binder M."/>
            <person name="Bloem J."/>
            <person name="Labutti K."/>
            <person name="Salamov A."/>
            <person name="Andreopoulos B."/>
            <person name="Baker S."/>
            <person name="Barry K."/>
            <person name="Bills G."/>
            <person name="Bluhm B."/>
            <person name="Cannon C."/>
            <person name="Castanera R."/>
            <person name="Culley D."/>
            <person name="Daum C."/>
            <person name="Ezra D."/>
            <person name="Gonzalez J."/>
            <person name="Henrissat B."/>
            <person name="Kuo A."/>
            <person name="Liang C."/>
            <person name="Lipzen A."/>
            <person name="Lutzoni F."/>
            <person name="Magnuson J."/>
            <person name="Mondo S."/>
            <person name="Nolan M."/>
            <person name="Ohm R."/>
            <person name="Pangilinan J."/>
            <person name="Park H.-J."/>
            <person name="Ramirez L."/>
            <person name="Alfaro M."/>
            <person name="Sun H."/>
            <person name="Tritt A."/>
            <person name="Yoshinaga Y."/>
            <person name="Zwiers L.-H."/>
            <person name="Turgeon B."/>
            <person name="Goodwin S."/>
            <person name="Spatafora J."/>
            <person name="Crous P."/>
            <person name="Grigoriev I."/>
        </authorList>
    </citation>
    <scope>NUCLEOTIDE SEQUENCE</scope>
    <source>
        <strain evidence="2">CBS 119925</strain>
    </source>
</reference>